<accession>A0ABP0UR50</accession>
<evidence type="ECO:0000256" key="2">
    <source>
        <dbReference type="ARBA" id="ARBA00022490"/>
    </source>
</evidence>
<comment type="subcellular location">
    <subcellularLocation>
        <location evidence="1">Cytoplasm</location>
    </subcellularLocation>
</comment>
<evidence type="ECO:0000256" key="3">
    <source>
        <dbReference type="SAM" id="MobiDB-lite"/>
    </source>
</evidence>
<feature type="compositionally biased region" description="Acidic residues" evidence="3">
    <location>
        <begin position="1"/>
        <end position="11"/>
    </location>
</feature>
<dbReference type="PANTHER" id="PTHR12356:SF3">
    <property type="entry name" value="NUCLEAR MIGRATION PROTEIN NUDC"/>
    <property type="match status" value="1"/>
</dbReference>
<keyword evidence="6" id="KW-1185">Reference proteome</keyword>
<protein>
    <recommendedName>
        <fullName evidence="4">CS domain-containing protein</fullName>
    </recommendedName>
</protein>
<evidence type="ECO:0000313" key="6">
    <source>
        <dbReference type="Proteomes" id="UP001497512"/>
    </source>
</evidence>
<dbReference type="Pfam" id="PF04969">
    <property type="entry name" value="CS"/>
    <property type="match status" value="1"/>
</dbReference>
<reference evidence="5" key="1">
    <citation type="submission" date="2024-02" db="EMBL/GenBank/DDBJ databases">
        <authorList>
            <consortium name="ELIXIR-Norway"/>
            <consortium name="Elixir Norway"/>
        </authorList>
    </citation>
    <scope>NUCLEOTIDE SEQUENCE</scope>
</reference>
<feature type="compositionally biased region" description="Acidic residues" evidence="3">
    <location>
        <begin position="161"/>
        <end position="170"/>
    </location>
</feature>
<dbReference type="PROSITE" id="PS51203">
    <property type="entry name" value="CS"/>
    <property type="match status" value="1"/>
</dbReference>
<sequence length="344" mass="38262">MAVIEEYEEVAPAEAAKESARAEPDSVPESQHDEVLRALLKAHGQLPLDLLRTVLDFLFRVTDLSREDEIESTVTDIVSAAKRRRVDLNGDEDGSPKKLAKTMEDVQSRATAAESVMQNPRKKEVVAPTVVEEAESRVLEKPEQVAVEEESVQTPAAAEPEAGDDDDKEEDGLKPNSGNGGDYEKYSWTQTLSELTLAIPVPAGTKARFVTCDIKSKHIKAGLKGQPPIVEGELFNAVKADDCFWSLEDNGKTLSVLLTKHNQMEWWRSVVKGESEINTKKVEPENSKLADLDAETRQTVEKMMYDQRQKAMGLPTADEQQKQDILKKFMAQHPEMDFSKAKIS</sequence>
<dbReference type="Proteomes" id="UP001497512">
    <property type="component" value="Chromosome 6"/>
</dbReference>
<feature type="region of interest" description="Disordered" evidence="3">
    <location>
        <begin position="1"/>
        <end position="31"/>
    </location>
</feature>
<dbReference type="InterPro" id="IPR008978">
    <property type="entry name" value="HSP20-like_chaperone"/>
</dbReference>
<feature type="region of interest" description="Disordered" evidence="3">
    <location>
        <begin position="87"/>
        <end position="185"/>
    </location>
</feature>
<dbReference type="CDD" id="cd06467">
    <property type="entry name" value="p23_NUDC_like"/>
    <property type="match status" value="1"/>
</dbReference>
<evidence type="ECO:0000259" key="4">
    <source>
        <dbReference type="PROSITE" id="PS51203"/>
    </source>
</evidence>
<dbReference type="InterPro" id="IPR007052">
    <property type="entry name" value="CS_dom"/>
</dbReference>
<feature type="compositionally biased region" description="Basic and acidic residues" evidence="3">
    <location>
        <begin position="15"/>
        <end position="31"/>
    </location>
</feature>
<keyword evidence="2" id="KW-0963">Cytoplasm</keyword>
<gene>
    <name evidence="5" type="ORF">CSSPTR1EN2_LOCUS19027</name>
</gene>
<evidence type="ECO:0000313" key="5">
    <source>
        <dbReference type="EMBL" id="CAK9228387.1"/>
    </source>
</evidence>
<name>A0ABP0UR50_9BRYO</name>
<dbReference type="SUPFAM" id="SSF49764">
    <property type="entry name" value="HSP20-like chaperones"/>
    <property type="match status" value="1"/>
</dbReference>
<dbReference type="InterPro" id="IPR037898">
    <property type="entry name" value="NudC_fam"/>
</dbReference>
<feature type="compositionally biased region" description="Basic and acidic residues" evidence="3">
    <location>
        <begin position="134"/>
        <end position="143"/>
    </location>
</feature>
<dbReference type="Gene3D" id="2.60.40.790">
    <property type="match status" value="1"/>
</dbReference>
<proteinExistence type="predicted"/>
<evidence type="ECO:0000256" key="1">
    <source>
        <dbReference type="ARBA" id="ARBA00004496"/>
    </source>
</evidence>
<dbReference type="EMBL" id="OZ019898">
    <property type="protein sequence ID" value="CAK9228387.1"/>
    <property type="molecule type" value="Genomic_DNA"/>
</dbReference>
<feature type="domain" description="CS" evidence="4">
    <location>
        <begin position="181"/>
        <end position="271"/>
    </location>
</feature>
<organism evidence="5 6">
    <name type="scientific">Sphagnum troendelagicum</name>
    <dbReference type="NCBI Taxonomy" id="128251"/>
    <lineage>
        <taxon>Eukaryota</taxon>
        <taxon>Viridiplantae</taxon>
        <taxon>Streptophyta</taxon>
        <taxon>Embryophyta</taxon>
        <taxon>Bryophyta</taxon>
        <taxon>Sphagnophytina</taxon>
        <taxon>Sphagnopsida</taxon>
        <taxon>Sphagnales</taxon>
        <taxon>Sphagnaceae</taxon>
        <taxon>Sphagnum</taxon>
    </lineage>
</organism>
<dbReference type="PANTHER" id="PTHR12356">
    <property type="entry name" value="NUCLEAR MOVEMENT PROTEIN NUDC"/>
    <property type="match status" value="1"/>
</dbReference>